<dbReference type="PANTHER" id="PTHR11439">
    <property type="entry name" value="GAG-POL-RELATED RETROTRANSPOSON"/>
    <property type="match status" value="1"/>
</dbReference>
<dbReference type="AlphaFoldDB" id="A0A6G0XEE4"/>
<comment type="caution">
    <text evidence="2">The sequence shown here is derived from an EMBL/GenBank/DDBJ whole genome shotgun (WGS) entry which is preliminary data.</text>
</comment>
<dbReference type="VEuPathDB" id="FungiDB:AeMF1_018871"/>
<reference evidence="2 3" key="1">
    <citation type="submission" date="2019-07" db="EMBL/GenBank/DDBJ databases">
        <title>Genomics analysis of Aphanomyces spp. identifies a new class of oomycete effector associated with host adaptation.</title>
        <authorList>
            <person name="Gaulin E."/>
        </authorList>
    </citation>
    <scope>NUCLEOTIDE SEQUENCE [LARGE SCALE GENOMIC DNA]</scope>
    <source>
        <strain evidence="2 3">ATCC 201684</strain>
    </source>
</reference>
<evidence type="ECO:0000256" key="1">
    <source>
        <dbReference type="SAM" id="MobiDB-lite"/>
    </source>
</evidence>
<feature type="compositionally biased region" description="Low complexity" evidence="1">
    <location>
        <begin position="314"/>
        <end position="326"/>
    </location>
</feature>
<protein>
    <recommendedName>
        <fullName evidence="4">Reverse transcriptase Ty1/copia-type domain-containing protein</fullName>
    </recommendedName>
</protein>
<feature type="compositionally biased region" description="Polar residues" evidence="1">
    <location>
        <begin position="328"/>
        <end position="338"/>
    </location>
</feature>
<organism evidence="2 3">
    <name type="scientific">Aphanomyces euteiches</name>
    <dbReference type="NCBI Taxonomy" id="100861"/>
    <lineage>
        <taxon>Eukaryota</taxon>
        <taxon>Sar</taxon>
        <taxon>Stramenopiles</taxon>
        <taxon>Oomycota</taxon>
        <taxon>Saprolegniomycetes</taxon>
        <taxon>Saprolegniales</taxon>
        <taxon>Verrucalvaceae</taxon>
        <taxon>Aphanomyces</taxon>
    </lineage>
</organism>
<accession>A0A6G0XEE4</accession>
<dbReference type="EMBL" id="VJMJ01000071">
    <property type="protein sequence ID" value="KAF0738607.1"/>
    <property type="molecule type" value="Genomic_DNA"/>
</dbReference>
<proteinExistence type="predicted"/>
<name>A0A6G0XEE4_9STRA</name>
<evidence type="ECO:0000313" key="2">
    <source>
        <dbReference type="EMBL" id="KAF0738607.1"/>
    </source>
</evidence>
<dbReference type="PANTHER" id="PTHR11439:SF467">
    <property type="entry name" value="INTEGRASE CATALYTIC DOMAIN-CONTAINING PROTEIN"/>
    <property type="match status" value="1"/>
</dbReference>
<dbReference type="CDD" id="cd09272">
    <property type="entry name" value="RNase_HI_RT_Ty1"/>
    <property type="match status" value="1"/>
</dbReference>
<evidence type="ECO:0000313" key="3">
    <source>
        <dbReference type="Proteomes" id="UP000481153"/>
    </source>
</evidence>
<dbReference type="Proteomes" id="UP000481153">
    <property type="component" value="Unassembled WGS sequence"/>
</dbReference>
<keyword evidence="3" id="KW-1185">Reference proteome</keyword>
<evidence type="ECO:0008006" key="4">
    <source>
        <dbReference type="Google" id="ProtNLM"/>
    </source>
</evidence>
<feature type="region of interest" description="Disordered" evidence="1">
    <location>
        <begin position="309"/>
        <end position="346"/>
    </location>
</feature>
<sequence>MADLKSAIKQRFASKDMGPIHYILGLKIIRDRKKRLIHISQPLNALNMLKQFQLDRARPATIPLNEVLKASDSPTEDQTKSEAYAAMHASYRQGVGSLMYLMLGTRPDLAYAVQSLSRFLNRPGKKHFGEMKRIMRYVAGTMNYGLLYRGSDLDLCGYTDPDYAANPDNRRSVSGYCTFVGKCLVSWASQTQRIVAQSTTEAEYIALAQAAKDVLFMKTLNCELGNPIKTGSIIRVDNQPAMATACNPVNHSRTKHIDVRYHFVRERIQLEELKLEYVPSRDNVADLFTKPLVTAVFVPLREKLGLGLPPVSPSTPTTTTNSAHPSAHQCNSACTSAPATLRVPAP</sequence>
<gene>
    <name evidence="2" type="ORF">Ae201684_005535</name>
</gene>